<evidence type="ECO:0000259" key="7">
    <source>
        <dbReference type="Pfam" id="PF00294"/>
    </source>
</evidence>
<evidence type="ECO:0000256" key="5">
    <source>
        <dbReference type="ARBA" id="ARBA00022840"/>
    </source>
</evidence>
<keyword evidence="2 6" id="KW-0808">Transferase</keyword>
<dbReference type="PRINTS" id="PR00990">
    <property type="entry name" value="RIBOKINASE"/>
</dbReference>
<dbReference type="EMBL" id="DXBS01000060">
    <property type="protein sequence ID" value="HIZ24436.1"/>
    <property type="molecule type" value="Genomic_DNA"/>
</dbReference>
<reference evidence="8" key="1">
    <citation type="journal article" date="2021" name="PeerJ">
        <title>Extensive microbial diversity within the chicken gut microbiome revealed by metagenomics and culture.</title>
        <authorList>
            <person name="Gilroy R."/>
            <person name="Ravi A."/>
            <person name="Getino M."/>
            <person name="Pursley I."/>
            <person name="Horton D.L."/>
            <person name="Alikhan N.F."/>
            <person name="Baker D."/>
            <person name="Gharbi K."/>
            <person name="Hall N."/>
            <person name="Watson M."/>
            <person name="Adriaenssens E.M."/>
            <person name="Foster-Nyarko E."/>
            <person name="Jarju S."/>
            <person name="Secka A."/>
            <person name="Antonio M."/>
            <person name="Oren A."/>
            <person name="Chaudhuri R.R."/>
            <person name="La Ragione R."/>
            <person name="Hildebrand F."/>
            <person name="Pallen M.J."/>
        </authorList>
    </citation>
    <scope>NUCLEOTIDE SEQUENCE</scope>
    <source>
        <strain evidence="8">CHK33-5263</strain>
    </source>
</reference>
<evidence type="ECO:0000256" key="3">
    <source>
        <dbReference type="ARBA" id="ARBA00022741"/>
    </source>
</evidence>
<gene>
    <name evidence="8" type="ORF">H9812_03045</name>
</gene>
<proteinExistence type="inferred from homology"/>
<dbReference type="PANTHER" id="PTHR43085">
    <property type="entry name" value="HEXOKINASE FAMILY MEMBER"/>
    <property type="match status" value="1"/>
</dbReference>
<dbReference type="PANTHER" id="PTHR43085:SF1">
    <property type="entry name" value="PSEUDOURIDINE KINASE-RELATED"/>
    <property type="match status" value="1"/>
</dbReference>
<dbReference type="SUPFAM" id="SSF53613">
    <property type="entry name" value="Ribokinase-like"/>
    <property type="match status" value="1"/>
</dbReference>
<comment type="caution">
    <text evidence="8">The sequence shown here is derived from an EMBL/GenBank/DDBJ whole genome shotgun (WGS) entry which is preliminary data.</text>
</comment>
<dbReference type="InterPro" id="IPR002173">
    <property type="entry name" value="Carboh/pur_kinase_PfkB_CS"/>
</dbReference>
<feature type="domain" description="Carbohydrate kinase PfkB" evidence="7">
    <location>
        <begin position="2"/>
        <end position="291"/>
    </location>
</feature>
<dbReference type="AlphaFoldDB" id="A0A9D2IV62"/>
<comment type="similarity">
    <text evidence="1 6">Belongs to the carbohydrate kinase PfkB family.</text>
</comment>
<dbReference type="Gene3D" id="3.40.1190.20">
    <property type="match status" value="1"/>
</dbReference>
<dbReference type="GO" id="GO:0008865">
    <property type="term" value="F:fructokinase activity"/>
    <property type="evidence" value="ECO:0007669"/>
    <property type="project" value="UniProtKB-ARBA"/>
</dbReference>
<keyword evidence="4 6" id="KW-0418">Kinase</keyword>
<evidence type="ECO:0000256" key="6">
    <source>
        <dbReference type="RuleBase" id="RU003704"/>
    </source>
</evidence>
<name>A0A9D2IV62_9FIRM</name>
<accession>A0A9D2IV62</accession>
<dbReference type="PROSITE" id="PS00584">
    <property type="entry name" value="PFKB_KINASES_2"/>
    <property type="match status" value="1"/>
</dbReference>
<dbReference type="Proteomes" id="UP000824044">
    <property type="component" value="Unassembled WGS sequence"/>
</dbReference>
<keyword evidence="3" id="KW-0547">Nucleotide-binding</keyword>
<dbReference type="GO" id="GO:0006000">
    <property type="term" value="P:fructose metabolic process"/>
    <property type="evidence" value="ECO:0007669"/>
    <property type="project" value="UniProtKB-ARBA"/>
</dbReference>
<evidence type="ECO:0000256" key="2">
    <source>
        <dbReference type="ARBA" id="ARBA00022679"/>
    </source>
</evidence>
<evidence type="ECO:0000313" key="9">
    <source>
        <dbReference type="Proteomes" id="UP000824044"/>
    </source>
</evidence>
<organism evidence="8 9">
    <name type="scientific">Candidatus Gallimonas intestinigallinarum</name>
    <dbReference type="NCBI Taxonomy" id="2838604"/>
    <lineage>
        <taxon>Bacteria</taxon>
        <taxon>Bacillati</taxon>
        <taxon>Bacillota</taxon>
        <taxon>Clostridia</taxon>
        <taxon>Candidatus Gallimonas</taxon>
    </lineage>
</organism>
<evidence type="ECO:0000256" key="1">
    <source>
        <dbReference type="ARBA" id="ARBA00010688"/>
    </source>
</evidence>
<evidence type="ECO:0000256" key="4">
    <source>
        <dbReference type="ARBA" id="ARBA00022777"/>
    </source>
</evidence>
<evidence type="ECO:0000313" key="8">
    <source>
        <dbReference type="EMBL" id="HIZ24436.1"/>
    </source>
</evidence>
<dbReference type="GO" id="GO:0005524">
    <property type="term" value="F:ATP binding"/>
    <property type="evidence" value="ECO:0007669"/>
    <property type="project" value="UniProtKB-KW"/>
</dbReference>
<dbReference type="Pfam" id="PF00294">
    <property type="entry name" value="PfkB"/>
    <property type="match status" value="1"/>
</dbReference>
<dbReference type="InterPro" id="IPR002139">
    <property type="entry name" value="Ribo/fructo_kinase"/>
</dbReference>
<dbReference type="InterPro" id="IPR011611">
    <property type="entry name" value="PfkB_dom"/>
</dbReference>
<dbReference type="InterPro" id="IPR029056">
    <property type="entry name" value="Ribokinase-like"/>
</dbReference>
<reference evidence="8" key="2">
    <citation type="submission" date="2021-04" db="EMBL/GenBank/DDBJ databases">
        <authorList>
            <person name="Gilroy R."/>
        </authorList>
    </citation>
    <scope>NUCLEOTIDE SEQUENCE</scope>
    <source>
        <strain evidence="8">CHK33-5263</strain>
    </source>
</reference>
<dbReference type="CDD" id="cd01167">
    <property type="entry name" value="bac_FRK"/>
    <property type="match status" value="1"/>
</dbReference>
<protein>
    <submittedName>
        <fullName evidence="8">Carbohydrate kinase</fullName>
    </submittedName>
</protein>
<keyword evidence="5" id="KW-0067">ATP-binding</keyword>
<dbReference type="InterPro" id="IPR050306">
    <property type="entry name" value="PfkB_Carbo_kinase"/>
</dbReference>
<sequence>MILCVGEILADMIGSVKDGQTVYARKAGGAPFNVACAAKQFGAHSAFVGSVGDDLIGTFLEDFARGRGLDELLIRRDPQRNTTLAFVQLDEYGDRSFCFYRKNTADYHLPEVPDELLDRAHIVHVGSLMLSEEEGRTYAASLMRRAHAAGKLVSFDINFRTDIFRNAEEAVAIYRDIIALADIVKFSEDEVETFGNEYVSGLREKLVCITLGKEGCMWRYRGEERMLPTIDIKPVDTTGAGDAFYAGVLSRLDETQPQEWTPEVLSHALNYGNVCGALNTLGHGAIDHLPTREEIARWL</sequence>